<evidence type="ECO:0000313" key="1">
    <source>
        <dbReference type="EMBL" id="USN15623.1"/>
    </source>
</evidence>
<dbReference type="EMBL" id="ON529857">
    <property type="protein sequence ID" value="USN15623.1"/>
    <property type="molecule type" value="Genomic_DNA"/>
</dbReference>
<sequence>MSEHAKGNAAAWLSTIVEQAAKLNAADDTPEPIGYTIEADGYESATYETEEAAEEAAEAAGLDDYSVEPVEGEEVDKDAVRQEIIESVLSVQVRDGWRDPGPRDPEDRDGAEEFQILLSTGGPALRLRGELGTWGDPSNARLQYQDWGTPWTDYPTSYEEDEAIRTWLGAFYFGEG</sequence>
<keyword evidence="2" id="KW-1185">Reference proteome</keyword>
<evidence type="ECO:0000313" key="2">
    <source>
        <dbReference type="Proteomes" id="UP001056576"/>
    </source>
</evidence>
<gene>
    <name evidence="1" type="ORF">KIKIMORA_05050</name>
</gene>
<name>A0A9E7SKK6_9CAUD</name>
<protein>
    <submittedName>
        <fullName evidence="1">Uncharacterized protein</fullName>
    </submittedName>
</protein>
<reference evidence="1 2" key="1">
    <citation type="submission" date="2022-05" db="EMBL/GenBank/DDBJ databases">
        <authorList>
            <person name="Friedrich I."/>
            <person name="Poehlein A."/>
            <person name="Schneider D."/>
            <person name="Hertel R."/>
            <person name="Daniel R."/>
        </authorList>
    </citation>
    <scope>NUCLEOTIDE SEQUENCE [LARGE SCALE GENOMIC DNA]</scope>
</reference>
<organism evidence="1 2">
    <name type="scientific">Brevundimonas phage vB_BpoS-Kikimora</name>
    <dbReference type="NCBI Taxonomy" id="2948601"/>
    <lineage>
        <taxon>Viruses</taxon>
        <taxon>Duplodnaviria</taxon>
        <taxon>Heunggongvirae</taxon>
        <taxon>Uroviricota</taxon>
        <taxon>Caudoviricetes</taxon>
        <taxon>Jeanschmidtviridae</taxon>
        <taxon>Kikimoravirus</taxon>
        <taxon>Kikimoravirus kikimora</taxon>
    </lineage>
</organism>
<accession>A0A9E7SKK6</accession>
<proteinExistence type="predicted"/>
<dbReference type="Proteomes" id="UP001056576">
    <property type="component" value="Segment"/>
</dbReference>